<proteinExistence type="predicted"/>
<dbReference type="Proteomes" id="UP000789901">
    <property type="component" value="Unassembled WGS sequence"/>
</dbReference>
<feature type="non-terminal residue" evidence="1">
    <location>
        <position position="1"/>
    </location>
</feature>
<reference evidence="1 2" key="1">
    <citation type="submission" date="2021-06" db="EMBL/GenBank/DDBJ databases">
        <authorList>
            <person name="Kallberg Y."/>
            <person name="Tangrot J."/>
            <person name="Rosling A."/>
        </authorList>
    </citation>
    <scope>NUCLEOTIDE SEQUENCE [LARGE SCALE GENOMIC DNA]</scope>
    <source>
        <strain evidence="1 2">120-4 pot B 10/14</strain>
    </source>
</reference>
<keyword evidence="2" id="KW-1185">Reference proteome</keyword>
<organism evidence="1 2">
    <name type="scientific">Gigaspora margarita</name>
    <dbReference type="NCBI Taxonomy" id="4874"/>
    <lineage>
        <taxon>Eukaryota</taxon>
        <taxon>Fungi</taxon>
        <taxon>Fungi incertae sedis</taxon>
        <taxon>Mucoromycota</taxon>
        <taxon>Glomeromycotina</taxon>
        <taxon>Glomeromycetes</taxon>
        <taxon>Diversisporales</taxon>
        <taxon>Gigasporaceae</taxon>
        <taxon>Gigaspora</taxon>
    </lineage>
</organism>
<comment type="caution">
    <text evidence="1">The sequence shown here is derived from an EMBL/GenBank/DDBJ whole genome shotgun (WGS) entry which is preliminary data.</text>
</comment>
<protein>
    <submittedName>
        <fullName evidence="1">42754_t:CDS:1</fullName>
    </submittedName>
</protein>
<name>A0ABN7W2F3_GIGMA</name>
<sequence>STNSYFIILGDFNYIPDTDLNKSSQSELQYNKKFPLHKWIQRQDFFDSYRLANSNFFEDAYILYMDVCTGSKHNLAVASFNIHGQISKITLVKMSLLTQTAINKIWESFEDGIIFATKRNIPFKIIKGSQPDYKVKHKSKEKKRRSILYTKSNQIILEVNTKLDIQIQALSNTINKEWLDDLKGW</sequence>
<evidence type="ECO:0000313" key="1">
    <source>
        <dbReference type="EMBL" id="CAG8810885.1"/>
    </source>
</evidence>
<evidence type="ECO:0000313" key="2">
    <source>
        <dbReference type="Proteomes" id="UP000789901"/>
    </source>
</evidence>
<accession>A0ABN7W2F3</accession>
<gene>
    <name evidence="1" type="ORF">GMARGA_LOCUS25204</name>
</gene>
<dbReference type="EMBL" id="CAJVQB010027633">
    <property type="protein sequence ID" value="CAG8810885.1"/>
    <property type="molecule type" value="Genomic_DNA"/>
</dbReference>